<dbReference type="InterPro" id="IPR000595">
    <property type="entry name" value="cNMP-bd_dom"/>
</dbReference>
<sequence length="190" mass="22594">MHQPLFEYIERYGKTALSNEEKLLIQAAMEPIQIKKKDYFLKEGKTCEHAAFIINGALRMFSVDENGIEHILQLYVEDWWAVDMNSYMKHEPSHYFIEAWEDAKLLVLPIEKFDEILEIPAFKAMFWHINQNHHIASHKRRDNALNLSAKKRYENYSLLYPQIVQRFPLSHVASYLGITRETLSRLKKHF</sequence>
<dbReference type="InterPro" id="IPR014710">
    <property type="entry name" value="RmlC-like_jellyroll"/>
</dbReference>
<protein>
    <submittedName>
        <fullName evidence="2">Cyclic nucleotide-binding protein</fullName>
    </submittedName>
</protein>
<dbReference type="Pfam" id="PF00027">
    <property type="entry name" value="cNMP_binding"/>
    <property type="match status" value="1"/>
</dbReference>
<proteinExistence type="predicted"/>
<name>A0A085ZDP8_9FLAO</name>
<reference evidence="2 3" key="1">
    <citation type="submission" date="2014-07" db="EMBL/GenBank/DDBJ databases">
        <title>Genome of Chryseobacterium luteum DSM 18605.</title>
        <authorList>
            <person name="Stropko S.J."/>
            <person name="Pipes S.E."/>
            <person name="Newman J.D."/>
        </authorList>
    </citation>
    <scope>NUCLEOTIDE SEQUENCE [LARGE SCALE GENOMIC DNA]</scope>
    <source>
        <strain evidence="2 3">DSM 18605</strain>
    </source>
</reference>
<evidence type="ECO:0000259" key="1">
    <source>
        <dbReference type="Pfam" id="PF00027"/>
    </source>
</evidence>
<dbReference type="OrthoDB" id="1092431at2"/>
<dbReference type="SUPFAM" id="SSF51206">
    <property type="entry name" value="cAMP-binding domain-like"/>
    <property type="match status" value="1"/>
</dbReference>
<dbReference type="CDD" id="cd00038">
    <property type="entry name" value="CAP_ED"/>
    <property type="match status" value="1"/>
</dbReference>
<dbReference type="RefSeq" id="WP_034705539.1">
    <property type="nucleotide sequence ID" value="NZ_JPRO01000011.1"/>
</dbReference>
<comment type="caution">
    <text evidence="2">The sequence shown here is derived from an EMBL/GenBank/DDBJ whole genome shotgun (WGS) entry which is preliminary data.</text>
</comment>
<gene>
    <name evidence="2" type="ORF">IX38_13250</name>
</gene>
<dbReference type="STRING" id="421531.IX38_13250"/>
<organism evidence="2 3">
    <name type="scientific">Chryseobacterium luteum</name>
    <dbReference type="NCBI Taxonomy" id="421531"/>
    <lineage>
        <taxon>Bacteria</taxon>
        <taxon>Pseudomonadati</taxon>
        <taxon>Bacteroidota</taxon>
        <taxon>Flavobacteriia</taxon>
        <taxon>Flavobacteriales</taxon>
        <taxon>Weeksellaceae</taxon>
        <taxon>Chryseobacterium group</taxon>
        <taxon>Chryseobacterium</taxon>
    </lineage>
</organism>
<evidence type="ECO:0000313" key="2">
    <source>
        <dbReference type="EMBL" id="KFF02562.1"/>
    </source>
</evidence>
<dbReference type="Gene3D" id="2.60.120.10">
    <property type="entry name" value="Jelly Rolls"/>
    <property type="match status" value="1"/>
</dbReference>
<dbReference type="EMBL" id="JPRO01000011">
    <property type="protein sequence ID" value="KFF02562.1"/>
    <property type="molecule type" value="Genomic_DNA"/>
</dbReference>
<dbReference type="AlphaFoldDB" id="A0A085ZDP8"/>
<feature type="domain" description="Cyclic nucleotide-binding" evidence="1">
    <location>
        <begin position="33"/>
        <end position="118"/>
    </location>
</feature>
<evidence type="ECO:0000313" key="3">
    <source>
        <dbReference type="Proteomes" id="UP000028703"/>
    </source>
</evidence>
<dbReference type="InterPro" id="IPR018490">
    <property type="entry name" value="cNMP-bd_dom_sf"/>
</dbReference>
<dbReference type="eggNOG" id="COG0664">
    <property type="taxonomic scope" value="Bacteria"/>
</dbReference>
<dbReference type="Proteomes" id="UP000028703">
    <property type="component" value="Unassembled WGS sequence"/>
</dbReference>
<accession>A0A085ZDP8</accession>
<keyword evidence="3" id="KW-1185">Reference proteome</keyword>